<evidence type="ECO:0000313" key="5">
    <source>
        <dbReference type="Proteomes" id="UP000583944"/>
    </source>
</evidence>
<feature type="domain" description="DUF7578" evidence="3">
    <location>
        <begin position="128"/>
        <end position="189"/>
    </location>
</feature>
<dbReference type="Proteomes" id="UP000583944">
    <property type="component" value="Unassembled WGS sequence"/>
</dbReference>
<dbReference type="EMBL" id="JABDHM010000278">
    <property type="protein sequence ID" value="KAF5215723.1"/>
    <property type="molecule type" value="Genomic_DNA"/>
</dbReference>
<evidence type="ECO:0000256" key="2">
    <source>
        <dbReference type="SAM" id="SignalP"/>
    </source>
</evidence>
<evidence type="ECO:0000259" key="3">
    <source>
        <dbReference type="Pfam" id="PF24466"/>
    </source>
</evidence>
<gene>
    <name evidence="4" type="ORF">ECC02_011554</name>
</gene>
<comment type="caution">
    <text evidence="4">The sequence shown here is derived from an EMBL/GenBank/DDBJ whole genome shotgun (WGS) entry which is preliminary data.</text>
</comment>
<evidence type="ECO:0000313" key="4">
    <source>
        <dbReference type="EMBL" id="KAF5215723.1"/>
    </source>
</evidence>
<dbReference type="Pfam" id="PF24466">
    <property type="entry name" value="DUF7578"/>
    <property type="match status" value="1"/>
</dbReference>
<feature type="signal peptide" evidence="2">
    <location>
        <begin position="1"/>
        <end position="19"/>
    </location>
</feature>
<feature type="chain" id="PRO_5029905193" evidence="2">
    <location>
        <begin position="20"/>
        <end position="256"/>
    </location>
</feature>
<proteinExistence type="predicted"/>
<sequence>MWRCCFGRLHVALLRGRWALTASPTGVAVRLHGAPTTEPCECHAQRHWDCEKKQPRLSFGASGACWPQLGGASGLLHHTGVVMAPRSGIPGDGSDAATCKGVEERQRPKWTFDSRLERVLLEGKERNTNMRLNDFLRNYFDGRGVEEFNGNVYMKDFLSSPNEFIQGEVLLSTVEASPPYQELKKEREEFYMLLGASHKLKKERIVTLRQLRDLKKKGYGHSSCKGTNKHSLFSGTERREAEGRRKGKTRTTRAGD</sequence>
<name>A0A7J6XNC2_TRYCR</name>
<dbReference type="AlphaFoldDB" id="A0A7J6XNC2"/>
<evidence type="ECO:0000256" key="1">
    <source>
        <dbReference type="SAM" id="MobiDB-lite"/>
    </source>
</evidence>
<feature type="region of interest" description="Disordered" evidence="1">
    <location>
        <begin position="218"/>
        <end position="256"/>
    </location>
</feature>
<dbReference type="InterPro" id="IPR056000">
    <property type="entry name" value="DUF7578"/>
</dbReference>
<feature type="compositionally biased region" description="Polar residues" evidence="1">
    <location>
        <begin position="224"/>
        <end position="234"/>
    </location>
</feature>
<reference evidence="4 5" key="1">
    <citation type="journal article" date="2019" name="Genome Biol. Evol.">
        <title>Nanopore Sequencing Significantly Improves Genome Assembly of the Protozoan Parasite Trypanosoma cruzi.</title>
        <authorList>
            <person name="Diaz-Viraque F."/>
            <person name="Pita S."/>
            <person name="Greif G."/>
            <person name="de Souza R.C.M."/>
            <person name="Iraola G."/>
            <person name="Robello C."/>
        </authorList>
    </citation>
    <scope>NUCLEOTIDE SEQUENCE [LARGE SCALE GENOMIC DNA]</scope>
    <source>
        <strain evidence="4 5">Berenice</strain>
    </source>
</reference>
<feature type="compositionally biased region" description="Basic residues" evidence="1">
    <location>
        <begin position="245"/>
        <end position="256"/>
    </location>
</feature>
<dbReference type="VEuPathDB" id="TriTrypDB:ECC02_011554"/>
<keyword evidence="2" id="KW-0732">Signal</keyword>
<accession>A0A7J6XNC2</accession>
<protein>
    <submittedName>
        <fullName evidence="4">Retrotransposon hot spot (RHS) protein</fullName>
    </submittedName>
</protein>
<organism evidence="4 5">
    <name type="scientific">Trypanosoma cruzi</name>
    <dbReference type="NCBI Taxonomy" id="5693"/>
    <lineage>
        <taxon>Eukaryota</taxon>
        <taxon>Discoba</taxon>
        <taxon>Euglenozoa</taxon>
        <taxon>Kinetoplastea</taxon>
        <taxon>Metakinetoplastina</taxon>
        <taxon>Trypanosomatida</taxon>
        <taxon>Trypanosomatidae</taxon>
        <taxon>Trypanosoma</taxon>
        <taxon>Schizotrypanum</taxon>
    </lineage>
</organism>